<accession>A0AAV8T1W7</accession>
<dbReference type="InterPro" id="IPR000322">
    <property type="entry name" value="Glyco_hydro_31_TIM"/>
</dbReference>
<protein>
    <recommendedName>
        <fullName evidence="3">Glycoside hydrolase family 31 TIM barrel domain-containing protein</fullName>
    </recommendedName>
</protein>
<feature type="domain" description="Glycoside hydrolase family 31 TIM barrel" evidence="3">
    <location>
        <begin position="7"/>
        <end position="31"/>
    </location>
</feature>
<comment type="caution">
    <text evidence="4">The sequence shown here is derived from an EMBL/GenBank/DDBJ whole genome shotgun (WGS) entry which is preliminary data.</text>
</comment>
<comment type="similarity">
    <text evidence="1 2">Belongs to the glycosyl hydrolase 31 family.</text>
</comment>
<dbReference type="GO" id="GO:0004553">
    <property type="term" value="F:hydrolase activity, hydrolyzing O-glycosyl compounds"/>
    <property type="evidence" value="ECO:0007669"/>
    <property type="project" value="InterPro"/>
</dbReference>
<dbReference type="InterPro" id="IPR017853">
    <property type="entry name" value="GH"/>
</dbReference>
<evidence type="ECO:0000259" key="3">
    <source>
        <dbReference type="Pfam" id="PF01055"/>
    </source>
</evidence>
<evidence type="ECO:0000256" key="1">
    <source>
        <dbReference type="ARBA" id="ARBA00007806"/>
    </source>
</evidence>
<keyword evidence="5" id="KW-1185">Reference proteome</keyword>
<keyword evidence="2" id="KW-0326">Glycosidase</keyword>
<reference evidence="4 5" key="1">
    <citation type="submission" date="2021-09" db="EMBL/GenBank/DDBJ databases">
        <title>Genomic insights and catalytic innovation underlie evolution of tropane alkaloids biosynthesis.</title>
        <authorList>
            <person name="Wang Y.-J."/>
            <person name="Tian T."/>
            <person name="Huang J.-P."/>
            <person name="Huang S.-X."/>
        </authorList>
    </citation>
    <scope>NUCLEOTIDE SEQUENCE [LARGE SCALE GENOMIC DNA]</scope>
    <source>
        <strain evidence="4">KIB-2018</strain>
        <tissue evidence="4">Leaf</tissue>
    </source>
</reference>
<dbReference type="Pfam" id="PF01055">
    <property type="entry name" value="Glyco_hydro_31_2nd"/>
    <property type="match status" value="1"/>
</dbReference>
<dbReference type="AlphaFoldDB" id="A0AAV8T1W7"/>
<organism evidence="4 5">
    <name type="scientific">Erythroxylum novogranatense</name>
    <dbReference type="NCBI Taxonomy" id="1862640"/>
    <lineage>
        <taxon>Eukaryota</taxon>
        <taxon>Viridiplantae</taxon>
        <taxon>Streptophyta</taxon>
        <taxon>Embryophyta</taxon>
        <taxon>Tracheophyta</taxon>
        <taxon>Spermatophyta</taxon>
        <taxon>Magnoliopsida</taxon>
        <taxon>eudicotyledons</taxon>
        <taxon>Gunneridae</taxon>
        <taxon>Pentapetalae</taxon>
        <taxon>rosids</taxon>
        <taxon>fabids</taxon>
        <taxon>Malpighiales</taxon>
        <taxon>Erythroxylaceae</taxon>
        <taxon>Erythroxylum</taxon>
    </lineage>
</organism>
<sequence>MPTGTVFMPPKWSLGYHQCRWSYDSDKRVRENAFSDPRSLVKDLRDSGFKVIWMLDPSIKYEEGYFAYDSGYENNIGLH</sequence>
<evidence type="ECO:0000313" key="4">
    <source>
        <dbReference type="EMBL" id="KAJ8760765.1"/>
    </source>
</evidence>
<gene>
    <name evidence="4" type="ORF">K2173_018807</name>
</gene>
<dbReference type="SUPFAM" id="SSF51445">
    <property type="entry name" value="(Trans)glycosidases"/>
    <property type="match status" value="1"/>
</dbReference>
<proteinExistence type="inferred from homology"/>
<dbReference type="Gene3D" id="3.20.20.80">
    <property type="entry name" value="Glycosidases"/>
    <property type="match status" value="2"/>
</dbReference>
<dbReference type="EMBL" id="JAIWQS010000007">
    <property type="protein sequence ID" value="KAJ8760765.1"/>
    <property type="molecule type" value="Genomic_DNA"/>
</dbReference>
<dbReference type="PANTHER" id="PTHR22762:SF120">
    <property type="entry name" value="HETEROGLYCAN GLUCOSIDASE 1"/>
    <property type="match status" value="1"/>
</dbReference>
<evidence type="ECO:0000256" key="2">
    <source>
        <dbReference type="RuleBase" id="RU361185"/>
    </source>
</evidence>
<dbReference type="GO" id="GO:0005975">
    <property type="term" value="P:carbohydrate metabolic process"/>
    <property type="evidence" value="ECO:0007669"/>
    <property type="project" value="InterPro"/>
</dbReference>
<evidence type="ECO:0000313" key="5">
    <source>
        <dbReference type="Proteomes" id="UP001159364"/>
    </source>
</evidence>
<dbReference type="PANTHER" id="PTHR22762">
    <property type="entry name" value="ALPHA-GLUCOSIDASE"/>
    <property type="match status" value="1"/>
</dbReference>
<dbReference type="Proteomes" id="UP001159364">
    <property type="component" value="Linkage Group LG07"/>
</dbReference>
<keyword evidence="2" id="KW-0378">Hydrolase</keyword>
<name>A0AAV8T1W7_9ROSI</name>